<evidence type="ECO:0000256" key="7">
    <source>
        <dbReference type="ARBA" id="ARBA00044529"/>
    </source>
</evidence>
<dbReference type="InterPro" id="IPR038051">
    <property type="entry name" value="XRCC4-like_N_sf"/>
</dbReference>
<feature type="domain" description="XLF-like N-terminal" evidence="10">
    <location>
        <begin position="16"/>
        <end position="130"/>
    </location>
</feature>
<evidence type="ECO:0000259" key="11">
    <source>
        <dbReference type="Pfam" id="PF21928"/>
    </source>
</evidence>
<feature type="compositionally biased region" description="Basic and acidic residues" evidence="9">
    <location>
        <begin position="370"/>
        <end position="379"/>
    </location>
</feature>
<comment type="caution">
    <text evidence="12">The sequence shown here is derived from an EMBL/GenBank/DDBJ whole genome shotgun (WGS) entry which is preliminary data.</text>
</comment>
<dbReference type="PANTHER" id="PTHR32235">
    <property type="entry name" value="NON-HOMOLOGOUS END-JOINING FACTOR 1"/>
    <property type="match status" value="1"/>
</dbReference>
<proteinExistence type="inferred from homology"/>
<organism evidence="12 13">
    <name type="scientific">Crenichthys baileyi</name>
    <name type="common">White River springfish</name>
    <dbReference type="NCBI Taxonomy" id="28760"/>
    <lineage>
        <taxon>Eukaryota</taxon>
        <taxon>Metazoa</taxon>
        <taxon>Chordata</taxon>
        <taxon>Craniata</taxon>
        <taxon>Vertebrata</taxon>
        <taxon>Euteleostomi</taxon>
        <taxon>Actinopterygii</taxon>
        <taxon>Neopterygii</taxon>
        <taxon>Teleostei</taxon>
        <taxon>Neoteleostei</taxon>
        <taxon>Acanthomorphata</taxon>
        <taxon>Ovalentaria</taxon>
        <taxon>Atherinomorphae</taxon>
        <taxon>Cyprinodontiformes</taxon>
        <taxon>Goodeidae</taxon>
        <taxon>Crenichthys</taxon>
    </lineage>
</organism>
<keyword evidence="2" id="KW-0227">DNA damage</keyword>
<keyword evidence="5" id="KW-0539">Nucleus</keyword>
<evidence type="ECO:0000313" key="12">
    <source>
        <dbReference type="EMBL" id="KAK5620076.1"/>
    </source>
</evidence>
<evidence type="ECO:0000256" key="5">
    <source>
        <dbReference type="ARBA" id="ARBA00023242"/>
    </source>
</evidence>
<dbReference type="FunFam" id="2.170.210.10:FF:000001">
    <property type="entry name" value="Non-homologous end-joining factor 1"/>
    <property type="match status" value="1"/>
</dbReference>
<dbReference type="CDD" id="cd22285">
    <property type="entry name" value="HD_XLF_N"/>
    <property type="match status" value="1"/>
</dbReference>
<evidence type="ECO:0000259" key="10">
    <source>
        <dbReference type="Pfam" id="PF09302"/>
    </source>
</evidence>
<dbReference type="InterPro" id="IPR052287">
    <property type="entry name" value="NHEJ_factor"/>
</dbReference>
<gene>
    <name evidence="12" type="ORF">CRENBAI_002363</name>
</gene>
<dbReference type="AlphaFoldDB" id="A0AAV9SFG3"/>
<dbReference type="Pfam" id="PF21928">
    <property type="entry name" value="XLF_CC"/>
    <property type="match status" value="1"/>
</dbReference>
<dbReference type="GO" id="GO:0045027">
    <property type="term" value="F:DNA end binding"/>
    <property type="evidence" value="ECO:0007669"/>
    <property type="project" value="TreeGrafter"/>
</dbReference>
<keyword evidence="4" id="KW-0234">DNA repair</keyword>
<feature type="domain" description="XLF-like coiled-coil region" evidence="11">
    <location>
        <begin position="133"/>
        <end position="181"/>
    </location>
</feature>
<dbReference type="Pfam" id="PF09302">
    <property type="entry name" value="XLF"/>
    <property type="match status" value="1"/>
</dbReference>
<dbReference type="Gene3D" id="1.10.287.450">
    <property type="entry name" value="Helix hairpin bin"/>
    <property type="match status" value="1"/>
</dbReference>
<feature type="region of interest" description="Disordered" evidence="9">
    <location>
        <begin position="233"/>
        <end position="322"/>
    </location>
</feature>
<comment type="similarity">
    <text evidence="6">Belongs to the XRCC4-XLF family. XLF subfamily.</text>
</comment>
<protein>
    <recommendedName>
        <fullName evidence="7">Non-homologous end-joining factor 1</fullName>
    </recommendedName>
</protein>
<dbReference type="FunFam" id="1.10.287.450:FF:000003">
    <property type="entry name" value="Non-homologous end-joining factor 1"/>
    <property type="match status" value="1"/>
</dbReference>
<dbReference type="GO" id="GO:0006303">
    <property type="term" value="P:double-strand break repair via nonhomologous end joining"/>
    <property type="evidence" value="ECO:0007669"/>
    <property type="project" value="TreeGrafter"/>
</dbReference>
<feature type="region of interest" description="Disordered" evidence="9">
    <location>
        <begin position="368"/>
        <end position="399"/>
    </location>
</feature>
<dbReference type="InterPro" id="IPR053829">
    <property type="entry name" value="XLF-like_CC"/>
</dbReference>
<evidence type="ECO:0000256" key="1">
    <source>
        <dbReference type="ARBA" id="ARBA00004123"/>
    </source>
</evidence>
<name>A0AAV9SFG3_9TELE</name>
<keyword evidence="8" id="KW-0175">Coiled coil</keyword>
<dbReference type="EMBL" id="JAHHUM010000398">
    <property type="protein sequence ID" value="KAK5620076.1"/>
    <property type="molecule type" value="Genomic_DNA"/>
</dbReference>
<evidence type="ECO:0000256" key="8">
    <source>
        <dbReference type="SAM" id="Coils"/>
    </source>
</evidence>
<dbReference type="Proteomes" id="UP001311232">
    <property type="component" value="Unassembled WGS sequence"/>
</dbReference>
<dbReference type="PANTHER" id="PTHR32235:SF1">
    <property type="entry name" value="NON-HOMOLOGOUS END-JOINING FACTOR 1"/>
    <property type="match status" value="1"/>
</dbReference>
<feature type="coiled-coil region" evidence="8">
    <location>
        <begin position="149"/>
        <end position="176"/>
    </location>
</feature>
<keyword evidence="3" id="KW-0238">DNA-binding</keyword>
<evidence type="ECO:0000256" key="3">
    <source>
        <dbReference type="ARBA" id="ARBA00023125"/>
    </source>
</evidence>
<dbReference type="GO" id="GO:0032807">
    <property type="term" value="C:DNA ligase IV complex"/>
    <property type="evidence" value="ECO:0007669"/>
    <property type="project" value="TreeGrafter"/>
</dbReference>
<evidence type="ECO:0000256" key="9">
    <source>
        <dbReference type="SAM" id="MobiDB-lite"/>
    </source>
</evidence>
<evidence type="ECO:0000256" key="6">
    <source>
        <dbReference type="ARBA" id="ARBA00025747"/>
    </source>
</evidence>
<sequence length="498" mass="54694">MNPTTDPAEDVFLQHPWRPVTIDGCQLLAKSWFGETVYRILLTDMQCVWEERMDAVAIESRAQGLNRRLRASVRAFFSHLCEVAKPCLSGGGRTGEKAQISVRRQEDGNVSLRLKSELAGLPFYWEFHCSPAPVALVCVQLVRPLLAMSRLLQRQVEHLEDLLVRKDEEIQDYRENGATLSRERLQTDIFDKQPYTADFIEKTLPLLWSEPSDALGFNADLQQLHATIVAYRSARKRKRPEETGAEQIQPSPEPSAQTLTPDGGDPTRDEGNQNSSKQVEPSEARRPAAQTKQPAPITTCPVERSTSKPKKKKGAPLLEDKAPQLLAGAESADQTRTGPEVFVLRENTCLAVLRTRVQRARLSALLKPPEPSRWEESTKQRAGPAGRGPPPHLSCSGISSIPTELPAALRHSGALRRNKPLRNILPAHAAARLHVCLTAPTQRGSFEPACQNKLTSTIYAPASAPRGSSSPAALWTLLRAGMVTGGDSAMSPAPPSPV</sequence>
<feature type="compositionally biased region" description="Polar residues" evidence="9">
    <location>
        <begin position="246"/>
        <end position="260"/>
    </location>
</feature>
<keyword evidence="13" id="KW-1185">Reference proteome</keyword>
<dbReference type="Gene3D" id="2.170.210.10">
    <property type="entry name" value="DNA double-strand break repair and VJ recombination XRCC4, N-terminal"/>
    <property type="match status" value="1"/>
</dbReference>
<evidence type="ECO:0000256" key="2">
    <source>
        <dbReference type="ARBA" id="ARBA00022763"/>
    </source>
</evidence>
<reference evidence="12 13" key="1">
    <citation type="submission" date="2021-06" db="EMBL/GenBank/DDBJ databases">
        <authorList>
            <person name="Palmer J.M."/>
        </authorList>
    </citation>
    <scope>NUCLEOTIDE SEQUENCE [LARGE SCALE GENOMIC DNA]</scope>
    <source>
        <strain evidence="12 13">MEX-2019</strain>
        <tissue evidence="12">Muscle</tissue>
    </source>
</reference>
<accession>A0AAV9SFG3</accession>
<dbReference type="InterPro" id="IPR015381">
    <property type="entry name" value="XLF-like_N"/>
</dbReference>
<comment type="subcellular location">
    <subcellularLocation>
        <location evidence="1">Nucleus</location>
    </subcellularLocation>
</comment>
<evidence type="ECO:0000256" key="4">
    <source>
        <dbReference type="ARBA" id="ARBA00023204"/>
    </source>
</evidence>
<evidence type="ECO:0000313" key="13">
    <source>
        <dbReference type="Proteomes" id="UP001311232"/>
    </source>
</evidence>